<feature type="compositionally biased region" description="Polar residues" evidence="1">
    <location>
        <begin position="106"/>
        <end position="122"/>
    </location>
</feature>
<dbReference type="AlphaFoldDB" id="A0AAN9UH98"/>
<evidence type="ECO:0000313" key="2">
    <source>
        <dbReference type="EMBL" id="KAK7746926.1"/>
    </source>
</evidence>
<feature type="compositionally biased region" description="Pro residues" evidence="1">
    <location>
        <begin position="151"/>
        <end position="167"/>
    </location>
</feature>
<feature type="compositionally biased region" description="Low complexity" evidence="1">
    <location>
        <begin position="309"/>
        <end position="323"/>
    </location>
</feature>
<evidence type="ECO:0000256" key="1">
    <source>
        <dbReference type="SAM" id="MobiDB-lite"/>
    </source>
</evidence>
<gene>
    <name evidence="2" type="ORF">SLS53_002114</name>
</gene>
<organism evidence="2 3">
    <name type="scientific">Cytospora paraplurivora</name>
    <dbReference type="NCBI Taxonomy" id="2898453"/>
    <lineage>
        <taxon>Eukaryota</taxon>
        <taxon>Fungi</taxon>
        <taxon>Dikarya</taxon>
        <taxon>Ascomycota</taxon>
        <taxon>Pezizomycotina</taxon>
        <taxon>Sordariomycetes</taxon>
        <taxon>Sordariomycetidae</taxon>
        <taxon>Diaporthales</taxon>
        <taxon>Cytosporaceae</taxon>
        <taxon>Cytospora</taxon>
    </lineage>
</organism>
<name>A0AAN9UH98_9PEZI</name>
<feature type="compositionally biased region" description="Low complexity" evidence="1">
    <location>
        <begin position="494"/>
        <end position="510"/>
    </location>
</feature>
<feature type="compositionally biased region" description="Polar residues" evidence="1">
    <location>
        <begin position="343"/>
        <end position="365"/>
    </location>
</feature>
<accession>A0AAN9UH98</accession>
<feature type="compositionally biased region" description="Basic and acidic residues" evidence="1">
    <location>
        <begin position="474"/>
        <end position="485"/>
    </location>
</feature>
<feature type="compositionally biased region" description="Basic residues" evidence="1">
    <location>
        <begin position="451"/>
        <end position="463"/>
    </location>
</feature>
<feature type="compositionally biased region" description="Polar residues" evidence="1">
    <location>
        <begin position="517"/>
        <end position="536"/>
    </location>
</feature>
<dbReference type="EMBL" id="JAJSPL020000005">
    <property type="protein sequence ID" value="KAK7746926.1"/>
    <property type="molecule type" value="Genomic_DNA"/>
</dbReference>
<feature type="compositionally biased region" description="Low complexity" evidence="1">
    <location>
        <begin position="60"/>
        <end position="76"/>
    </location>
</feature>
<protein>
    <submittedName>
        <fullName evidence="2">Uncharacterized protein</fullName>
    </submittedName>
</protein>
<comment type="caution">
    <text evidence="2">The sequence shown here is derived from an EMBL/GenBank/DDBJ whole genome shotgun (WGS) entry which is preliminary data.</text>
</comment>
<feature type="region of interest" description="Disordered" evidence="1">
    <location>
        <begin position="292"/>
        <end position="536"/>
    </location>
</feature>
<feature type="region of interest" description="Disordered" evidence="1">
    <location>
        <begin position="26"/>
        <end position="80"/>
    </location>
</feature>
<feature type="compositionally biased region" description="Basic and acidic residues" evidence="1">
    <location>
        <begin position="292"/>
        <end position="308"/>
    </location>
</feature>
<reference evidence="2 3" key="1">
    <citation type="journal article" date="2023" name="PLoS ONE">
        <title>Cytospora paraplurivora sp. nov. isolated from orchards with fruit tree decline syndrome in Ontario, Canada.</title>
        <authorList>
            <person name="Ilyukhin E."/>
            <person name="Nguyen H.D.T."/>
            <person name="Castle A.J."/>
            <person name="Ellouze W."/>
        </authorList>
    </citation>
    <scope>NUCLEOTIDE SEQUENCE [LARGE SCALE GENOMIC DNA]</scope>
    <source>
        <strain evidence="2 3">FDS-564</strain>
    </source>
</reference>
<evidence type="ECO:0000313" key="3">
    <source>
        <dbReference type="Proteomes" id="UP001320245"/>
    </source>
</evidence>
<keyword evidence="3" id="KW-1185">Reference proteome</keyword>
<feature type="compositionally biased region" description="Low complexity" evidence="1">
    <location>
        <begin position="219"/>
        <end position="229"/>
    </location>
</feature>
<proteinExistence type="predicted"/>
<feature type="region of interest" description="Disordered" evidence="1">
    <location>
        <begin position="106"/>
        <end position="254"/>
    </location>
</feature>
<feature type="compositionally biased region" description="Polar residues" evidence="1">
    <location>
        <begin position="172"/>
        <end position="181"/>
    </location>
</feature>
<dbReference type="Proteomes" id="UP001320245">
    <property type="component" value="Unassembled WGS sequence"/>
</dbReference>
<feature type="region of interest" description="Disordered" evidence="1">
    <location>
        <begin position="556"/>
        <end position="578"/>
    </location>
</feature>
<sequence>MDLQRSKSSNTITGLFVLPTFKHKRSESASTTTVLADDSSRQRDSTISNQESETPKLKKAQSAAALTAGATNGHTAFDPTKRPTREEIQASYQNLVASGFFGNRAIQSTRFSPPGQNRSSTPFHPDNPSIAHRMAEGGQEQWKTISQPLPRRQPPPPPPIIIPPGRPGLPTDITSISSSSAGIPETAIYNPMPESTQASNDMPPPPSPPKQRSARHEPSLSLSSVPYSSTRPEDGATPKRPFRRPPLSHGRFSFDARRSLDALNNDGPDHQKGMKRPFTSFNLSNVSITGGAHHDIVHGVDKEKETETSRTSTESARGSGALKLAKKLRKSASRLSMDLMSRPGSTVNDESEADNSGVSTPTRQPLSAAIRRSFSWRLGKPGPATTSPEPNEKQKRRNSKIWSGIGKVGGGREAVGAAPETPRTGSFLPPSLSVIRGSPGSPSPTDSERSKLKKRETRGRRLSTKSPSKYMHQASKERDTAREFTMDWQSSSTRPSASGRRSQSRSSSSSRPRRSSTTLNMRSQSRPSTSNSIDSCTTSNTDACYNQHYYHHHHAAASSGSSNFPDQPRLSAEANGAAQTGTDCMEGLEFMVSSSHLQGRALAVVPDANRGIPSVPSIPGEYRDAKLMANGRGENSIDAMVIDGVGGGAGGAWSSSQAFF</sequence>